<proteinExistence type="predicted"/>
<protein>
    <submittedName>
        <fullName evidence="1">Aspartate dehydrogenase</fullName>
    </submittedName>
</protein>
<comment type="caution">
    <text evidence="1">The sequence shown here is derived from an EMBL/GenBank/DDBJ whole genome shotgun (WGS) entry which is preliminary data.</text>
</comment>
<reference evidence="1" key="2">
    <citation type="submission" date="2021-04" db="EMBL/GenBank/DDBJ databases">
        <authorList>
            <person name="Gilroy R."/>
        </authorList>
    </citation>
    <scope>NUCLEOTIDE SEQUENCE</scope>
    <source>
        <strain evidence="1">ChiBcec2-3848</strain>
    </source>
</reference>
<dbReference type="AlphaFoldDB" id="A0A9D2PL27"/>
<reference evidence="1" key="1">
    <citation type="journal article" date="2021" name="PeerJ">
        <title>Extensive microbial diversity within the chicken gut microbiome revealed by metagenomics and culture.</title>
        <authorList>
            <person name="Gilroy R."/>
            <person name="Ravi A."/>
            <person name="Getino M."/>
            <person name="Pursley I."/>
            <person name="Horton D.L."/>
            <person name="Alikhan N.F."/>
            <person name="Baker D."/>
            <person name="Gharbi K."/>
            <person name="Hall N."/>
            <person name="Watson M."/>
            <person name="Adriaenssens E.M."/>
            <person name="Foster-Nyarko E."/>
            <person name="Jarju S."/>
            <person name="Secka A."/>
            <person name="Antonio M."/>
            <person name="Oren A."/>
            <person name="Chaudhuri R.R."/>
            <person name="La Ragione R."/>
            <person name="Hildebrand F."/>
            <person name="Pallen M.J."/>
        </authorList>
    </citation>
    <scope>NUCLEOTIDE SEQUENCE</scope>
    <source>
        <strain evidence="1">ChiBcec2-3848</strain>
    </source>
</reference>
<gene>
    <name evidence="1" type="ORF">H9753_05295</name>
</gene>
<sequence>MFFRKKAVHSSPSQEFDRNKMVPVIRSSICTGEKTAGFKNLETGRFEDIMLIRQEKDLQEFLDLYGISKEEIRTEY</sequence>
<dbReference type="Proteomes" id="UP000823886">
    <property type="component" value="Unassembled WGS sequence"/>
</dbReference>
<evidence type="ECO:0000313" key="2">
    <source>
        <dbReference type="Proteomes" id="UP000823886"/>
    </source>
</evidence>
<evidence type="ECO:0000313" key="1">
    <source>
        <dbReference type="EMBL" id="HJC63018.1"/>
    </source>
</evidence>
<organism evidence="1 2">
    <name type="scientific">Candidatus Blautia merdavium</name>
    <dbReference type="NCBI Taxonomy" id="2838494"/>
    <lineage>
        <taxon>Bacteria</taxon>
        <taxon>Bacillati</taxon>
        <taxon>Bacillota</taxon>
        <taxon>Clostridia</taxon>
        <taxon>Lachnospirales</taxon>
        <taxon>Lachnospiraceae</taxon>
        <taxon>Blautia</taxon>
    </lineage>
</organism>
<accession>A0A9D2PL27</accession>
<dbReference type="EMBL" id="DWVZ01000066">
    <property type="protein sequence ID" value="HJC63018.1"/>
    <property type="molecule type" value="Genomic_DNA"/>
</dbReference>
<name>A0A9D2PL27_9FIRM</name>